<dbReference type="InterPro" id="IPR010583">
    <property type="entry name" value="MipA"/>
</dbReference>
<evidence type="ECO:0008006" key="6">
    <source>
        <dbReference type="Google" id="ProtNLM"/>
    </source>
</evidence>
<dbReference type="GO" id="GO:0009279">
    <property type="term" value="C:cell outer membrane"/>
    <property type="evidence" value="ECO:0007669"/>
    <property type="project" value="UniProtKB-SubCell"/>
</dbReference>
<keyword evidence="3" id="KW-0472">Membrane</keyword>
<dbReference type="Pfam" id="PF06629">
    <property type="entry name" value="MipA"/>
    <property type="match status" value="1"/>
</dbReference>
<sequence>MLKRRTLAALALSAAAPLAGLGLAAAQAAQKPLWEVGLGFGVLSFPDYPGSDQQRSYILPTPYFVYRGEIFKAGRNGFQARLFDTERVDSYLSLSASPPVNSTDDYARSGMPDLKPTIQFGPALDVHLWQSAAQRMRLDFRVPLRTVISVAWHPRQVGWLLAPVLNLDMADVAGLNGWNLGAQTGPLFADRSYNQTYYGVAPAYATSTRPAYAASGGYAGSQFTLALSKRFPGFWVGGFARYDNLSGAVFADSPLTRRSQNLSAGIGIAWILGQSSQMVDSHE</sequence>
<gene>
    <name evidence="5" type="ORF">CARN2_0447</name>
</gene>
<accession>E6PWF8</accession>
<proteinExistence type="predicted"/>
<evidence type="ECO:0000256" key="4">
    <source>
        <dbReference type="ARBA" id="ARBA00023237"/>
    </source>
</evidence>
<comment type="subcellular location">
    <subcellularLocation>
        <location evidence="1">Cell outer membrane</location>
    </subcellularLocation>
</comment>
<evidence type="ECO:0000313" key="5">
    <source>
        <dbReference type="EMBL" id="CBH99265.1"/>
    </source>
</evidence>
<evidence type="ECO:0000256" key="1">
    <source>
        <dbReference type="ARBA" id="ARBA00004442"/>
    </source>
</evidence>
<reference evidence="5" key="1">
    <citation type="submission" date="2009-10" db="EMBL/GenBank/DDBJ databases">
        <title>Diversity of trophic interactions inside an arsenic-rich microbial ecosystem.</title>
        <authorList>
            <person name="Bertin P.N."/>
            <person name="Heinrich-Salmeron A."/>
            <person name="Pelletier E."/>
            <person name="Goulhen-Chollet F."/>
            <person name="Arsene-Ploetze F."/>
            <person name="Gallien S."/>
            <person name="Calteau A."/>
            <person name="Vallenet D."/>
            <person name="Casiot C."/>
            <person name="Chane-Woon-Ming B."/>
            <person name="Giloteaux L."/>
            <person name="Barakat M."/>
            <person name="Bonnefoy V."/>
            <person name="Bruneel O."/>
            <person name="Chandler M."/>
            <person name="Cleiss J."/>
            <person name="Duran R."/>
            <person name="Elbaz-Poulichet F."/>
            <person name="Fonknechten N."/>
            <person name="Lauga B."/>
            <person name="Mornico D."/>
            <person name="Ortet P."/>
            <person name="Schaeffer C."/>
            <person name="Siguier P."/>
            <person name="Alexander Thil Smith A."/>
            <person name="Van Dorsselaer A."/>
            <person name="Weissenbach J."/>
            <person name="Medigue C."/>
            <person name="Le Paslier D."/>
        </authorList>
    </citation>
    <scope>NUCLEOTIDE SEQUENCE</scope>
</reference>
<name>E6PWF8_9ZZZZ</name>
<comment type="caution">
    <text evidence="5">The sequence shown here is derived from an EMBL/GenBank/DDBJ whole genome shotgun (WGS) entry which is preliminary data.</text>
</comment>
<evidence type="ECO:0000256" key="2">
    <source>
        <dbReference type="ARBA" id="ARBA00022729"/>
    </source>
</evidence>
<dbReference type="PANTHER" id="PTHR38776:SF1">
    <property type="entry name" value="MLTA-INTERACTING PROTEIN-RELATED"/>
    <property type="match status" value="1"/>
</dbReference>
<keyword evidence="4" id="KW-0998">Cell outer membrane</keyword>
<protein>
    <recommendedName>
        <fullName evidence="6">MltA-interacting protein MipA</fullName>
    </recommendedName>
</protein>
<organism evidence="5">
    <name type="scientific">mine drainage metagenome</name>
    <dbReference type="NCBI Taxonomy" id="410659"/>
    <lineage>
        <taxon>unclassified sequences</taxon>
        <taxon>metagenomes</taxon>
        <taxon>ecological metagenomes</taxon>
    </lineage>
</organism>
<dbReference type="EMBL" id="CABM01000070">
    <property type="protein sequence ID" value="CBH99265.1"/>
    <property type="molecule type" value="Genomic_DNA"/>
</dbReference>
<dbReference type="AlphaFoldDB" id="E6PWF8"/>
<keyword evidence="2" id="KW-0732">Signal</keyword>
<evidence type="ECO:0000256" key="3">
    <source>
        <dbReference type="ARBA" id="ARBA00023136"/>
    </source>
</evidence>
<dbReference type="PANTHER" id="PTHR38776">
    <property type="entry name" value="MLTA-INTERACTING PROTEIN-RELATED"/>
    <property type="match status" value="1"/>
</dbReference>